<feature type="region of interest" description="Disordered" evidence="3">
    <location>
        <begin position="75"/>
        <end position="355"/>
    </location>
</feature>
<name>A0A4Y7MYY3_9CRUS</name>
<dbReference type="InterPro" id="IPR032552">
    <property type="entry name" value="RSB_motif"/>
</dbReference>
<feature type="compositionally biased region" description="Basic and acidic residues" evidence="3">
    <location>
        <begin position="149"/>
        <end position="162"/>
    </location>
</feature>
<dbReference type="InterPro" id="IPR035979">
    <property type="entry name" value="RBD_domain_sf"/>
</dbReference>
<feature type="region of interest" description="Disordered" evidence="3">
    <location>
        <begin position="850"/>
        <end position="870"/>
    </location>
</feature>
<dbReference type="InterPro" id="IPR000504">
    <property type="entry name" value="RRM_dom"/>
</dbReference>
<gene>
    <name evidence="5" type="primary">EOG090X0F73</name>
</gene>
<reference evidence="5" key="1">
    <citation type="submission" date="2018-08" db="EMBL/GenBank/DDBJ databases">
        <authorList>
            <person name="Cornetti L."/>
        </authorList>
    </citation>
    <scope>NUCLEOTIDE SEQUENCE</scope>
    <source>
        <strain evidence="5">CZ-RIM1-1</strain>
    </source>
</reference>
<keyword evidence="1 2" id="KW-0694">RNA-binding</keyword>
<dbReference type="AlphaFoldDB" id="A0A4Y7MYY3"/>
<feature type="compositionally biased region" description="Basic residues" evidence="3">
    <location>
        <begin position="1199"/>
        <end position="1212"/>
    </location>
</feature>
<feature type="region of interest" description="Disordered" evidence="3">
    <location>
        <begin position="1051"/>
        <end position="1084"/>
    </location>
</feature>
<feature type="compositionally biased region" description="Basic and acidic residues" evidence="3">
    <location>
        <begin position="234"/>
        <end position="255"/>
    </location>
</feature>
<dbReference type="PROSITE" id="PS50102">
    <property type="entry name" value="RRM"/>
    <property type="match status" value="1"/>
</dbReference>
<protein>
    <submittedName>
        <fullName evidence="5">EOG090X0F73</fullName>
    </submittedName>
</protein>
<feature type="compositionally biased region" description="Polar residues" evidence="3">
    <location>
        <begin position="853"/>
        <end position="867"/>
    </location>
</feature>
<sequence length="1212" mass="136666">MKPDRIARLQLAIGDFLRLDFLLSISIHLQLEEDREAALADEEHVPNLSLCNETENDFIREYLAAQQARFQVQREAKKQYEEKKRESEASAEETTQDEDEASDVSPTKKSPRKAMRPKKNEESTSTPKAHKSALDFQTPESMPYSTPPQEKRDEDGARHESDTTGEEEESMTPQTRKHKLLKYVQQPASSKGPGKSDTGQFSIADHVDRYQGSGTSERRDPPPSSLYGEAINLKVEKEKEISPVKKEPSPVKKEIPSPVKVETPSPVKKDGRVLRGQKAHSVKVPPTDVSEDEEDDEEEEEGVFPRLVEVWSEKEREEEAAASASAEKSLAHKSEKPKENVEHPSLNVKQEDPEPHKPFVTVVTLVEKCSEEESKDVAPCATDPLADNPSKAETISVEDEAKPVKSECAVEVPPVELVVEKVKIEEKNVEKVEDVKEDEALDMTTDTKADEACQKADLVILEEKVETAKLEEPFANSSAIEVPENDTVVASVSVVETVPPAEIEEPIVDLVSVEKTNVPSETPNRDISITESEPEKMDQCETTPTDQSETEKTDLCENKPIMKSEPELKDQPETKEPELKDQPETKEPELKDQPETKEPELKDQPETKEPELKDQPETKEPELKDQPETKEPELKDQPEMKEPKEEVTKPTNPQEDSVDSPPVEPVTAMAVENETPPLIKSDVCEQPVVKVDPVPEEQPTDDNEEDELQMDTTETIDESLKLTEAPEAEEVADNRDQGREKSRSPSPRQSSPEVERNRNGRSVSPHDIKQKVEVAPQSEVIKGDTVRKWKIRKQLPNVEAESGETEAPRKRRWGTSQLLPTKKPALVISTDSLKSLVPDAKPLSAEEVRLGSPNFQPSTKPTVNQAQESEDHHLPAAEKVEKMEVVRRVAVEIAAEAFTPAKPEVVLAAAAPLLEATSPAQQPRSSVLNVSNLVRPFTINQLKELLARTGHLIDGKFWIDRVKSSCLIQYETEEEAEETRAALHGIHWPTSNPKTLLVDYSTVEELENRMSGKETTNPPVAKIEPTMRAAAAAIQSIEGKRDKAEKVREWDLGKTGEQGSEKLEQAHKGAHPAGEDYGELKPKDETPAKLLDDLFRKTKAAPFIYWLPLTASQIAEKEEMRRQRLAERETRIREVQQRRDEELQQRQREREKQRENERERQRARERDREKEREKDRQRSRKRSRSSSRSSSSTTSSSPNKRRNNSKTPPRKR</sequence>
<proteinExistence type="evidence at transcript level"/>
<feature type="compositionally biased region" description="Basic and acidic residues" evidence="3">
    <location>
        <begin position="1134"/>
        <end position="1176"/>
    </location>
</feature>
<feature type="compositionally biased region" description="Basic and acidic residues" evidence="3">
    <location>
        <begin position="329"/>
        <end position="342"/>
    </location>
</feature>
<dbReference type="CDD" id="cd12432">
    <property type="entry name" value="RRM_ACINU"/>
    <property type="match status" value="1"/>
</dbReference>
<evidence type="ECO:0000256" key="3">
    <source>
        <dbReference type="SAM" id="MobiDB-lite"/>
    </source>
</evidence>
<feature type="compositionally biased region" description="Basic and acidic residues" evidence="3">
    <location>
        <begin position="732"/>
        <end position="743"/>
    </location>
</feature>
<dbReference type="InterPro" id="IPR034257">
    <property type="entry name" value="Acinus_RRM"/>
</dbReference>
<organism evidence="5">
    <name type="scientific">Daphnia pulicaria</name>
    <dbReference type="NCBI Taxonomy" id="35523"/>
    <lineage>
        <taxon>Eukaryota</taxon>
        <taxon>Metazoa</taxon>
        <taxon>Ecdysozoa</taxon>
        <taxon>Arthropoda</taxon>
        <taxon>Crustacea</taxon>
        <taxon>Branchiopoda</taxon>
        <taxon>Diplostraca</taxon>
        <taxon>Cladocera</taxon>
        <taxon>Anomopoda</taxon>
        <taxon>Daphniidae</taxon>
        <taxon>Daphnia</taxon>
    </lineage>
</organism>
<accession>A0A4Y7MYY3</accession>
<evidence type="ECO:0000313" key="5">
    <source>
        <dbReference type="EMBL" id="SVE85805.1"/>
    </source>
</evidence>
<dbReference type="Gene3D" id="3.30.70.330">
    <property type="match status" value="1"/>
</dbReference>
<dbReference type="GO" id="GO:0071011">
    <property type="term" value="C:precatalytic spliceosome"/>
    <property type="evidence" value="ECO:0007669"/>
    <property type="project" value="TreeGrafter"/>
</dbReference>
<dbReference type="GO" id="GO:0008380">
    <property type="term" value="P:RNA splicing"/>
    <property type="evidence" value="ECO:0007669"/>
    <property type="project" value="TreeGrafter"/>
</dbReference>
<dbReference type="GO" id="GO:0061574">
    <property type="term" value="C:ASAP complex"/>
    <property type="evidence" value="ECO:0007669"/>
    <property type="project" value="TreeGrafter"/>
</dbReference>
<dbReference type="SUPFAM" id="SSF54928">
    <property type="entry name" value="RNA-binding domain, RBD"/>
    <property type="match status" value="1"/>
</dbReference>
<feature type="region of interest" description="Disordered" evidence="3">
    <location>
        <begin position="1134"/>
        <end position="1212"/>
    </location>
</feature>
<feature type="region of interest" description="Disordered" evidence="3">
    <location>
        <begin position="514"/>
        <end position="776"/>
    </location>
</feature>
<feature type="domain" description="RRM" evidence="4">
    <location>
        <begin position="926"/>
        <end position="1003"/>
    </location>
</feature>
<evidence type="ECO:0000256" key="1">
    <source>
        <dbReference type="ARBA" id="ARBA00022884"/>
    </source>
</evidence>
<dbReference type="InterPro" id="IPR052793">
    <property type="entry name" value="EJC-associated_protein"/>
</dbReference>
<feature type="compositionally biased region" description="Basic and acidic residues" evidence="3">
    <location>
        <begin position="753"/>
        <end position="772"/>
    </location>
</feature>
<dbReference type="InterPro" id="IPR012677">
    <property type="entry name" value="Nucleotide-bd_a/b_plait_sf"/>
</dbReference>
<dbReference type="PANTHER" id="PTHR46589:SF1">
    <property type="entry name" value="APOPTOTIC CHROMATIN CONDENSATION INDUCER IN THE NUCLEUS"/>
    <property type="match status" value="1"/>
</dbReference>
<feature type="compositionally biased region" description="Basic and acidic residues" evidence="3">
    <location>
        <begin position="549"/>
        <end position="648"/>
    </location>
</feature>
<feature type="compositionally biased region" description="Basic and acidic residues" evidence="3">
    <location>
        <begin position="1051"/>
        <end position="1067"/>
    </location>
</feature>
<dbReference type="EMBL" id="LR016186">
    <property type="protein sequence ID" value="SVE85805.1"/>
    <property type="molecule type" value="mRNA"/>
</dbReference>
<dbReference type="GO" id="GO:0003723">
    <property type="term" value="F:RNA binding"/>
    <property type="evidence" value="ECO:0007669"/>
    <property type="project" value="UniProtKB-UniRule"/>
</dbReference>
<feature type="compositionally biased region" description="Polar residues" evidence="3">
    <location>
        <begin position="514"/>
        <end position="531"/>
    </location>
</feature>
<feature type="region of interest" description="Disordered" evidence="3">
    <location>
        <begin position="372"/>
        <end position="405"/>
    </location>
</feature>
<feature type="compositionally biased region" description="Low complexity" evidence="3">
    <location>
        <begin position="1186"/>
        <end position="1198"/>
    </location>
</feature>
<feature type="compositionally biased region" description="Acidic residues" evidence="3">
    <location>
        <begin position="694"/>
        <end position="717"/>
    </location>
</feature>
<evidence type="ECO:0000259" key="4">
    <source>
        <dbReference type="PROSITE" id="PS50102"/>
    </source>
</evidence>
<feature type="compositionally biased region" description="Basic and acidic residues" evidence="3">
    <location>
        <begin position="75"/>
        <end position="88"/>
    </location>
</feature>
<feature type="compositionally biased region" description="Acidic residues" evidence="3">
    <location>
        <begin position="89"/>
        <end position="102"/>
    </location>
</feature>
<dbReference type="PANTHER" id="PTHR46589">
    <property type="entry name" value="APOPTOTIC CHROMATIN CONDENSATION INDUCER IN THE NUCLEUS"/>
    <property type="match status" value="1"/>
</dbReference>
<feature type="region of interest" description="Disordered" evidence="3">
    <location>
        <begin position="792"/>
        <end position="818"/>
    </location>
</feature>
<evidence type="ECO:0000256" key="2">
    <source>
        <dbReference type="PROSITE-ProRule" id="PRU00176"/>
    </source>
</evidence>
<feature type="compositionally biased region" description="Acidic residues" evidence="3">
    <location>
        <begin position="289"/>
        <end position="302"/>
    </location>
</feature>
<feature type="compositionally biased region" description="Polar residues" evidence="3">
    <location>
        <begin position="138"/>
        <end position="148"/>
    </location>
</feature>
<dbReference type="Pfam" id="PF16294">
    <property type="entry name" value="RSB_motif"/>
    <property type="match status" value="1"/>
</dbReference>